<protein>
    <submittedName>
        <fullName evidence="2">Uncharacterized protein</fullName>
    </submittedName>
</protein>
<proteinExistence type="predicted"/>
<accession>A0A239PLY6</accession>
<keyword evidence="1" id="KW-0732">Signal</keyword>
<reference evidence="2 3" key="1">
    <citation type="submission" date="2017-07" db="EMBL/GenBank/DDBJ databases">
        <authorList>
            <person name="Sun Z.S."/>
            <person name="Albrecht U."/>
            <person name="Echele G."/>
            <person name="Lee C.C."/>
        </authorList>
    </citation>
    <scope>NUCLEOTIDE SEQUENCE [LARGE SCALE GENOMIC DNA]</scope>
    <source>
        <strain evidence="2 3">CGMCC 1.12710</strain>
    </source>
</reference>
<organism evidence="2 3">
    <name type="scientific">Amphiplicatus metriothermophilus</name>
    <dbReference type="NCBI Taxonomy" id="1519374"/>
    <lineage>
        <taxon>Bacteria</taxon>
        <taxon>Pseudomonadati</taxon>
        <taxon>Pseudomonadota</taxon>
        <taxon>Alphaproteobacteria</taxon>
        <taxon>Parvularculales</taxon>
        <taxon>Parvularculaceae</taxon>
        <taxon>Amphiplicatus</taxon>
    </lineage>
</organism>
<dbReference type="Proteomes" id="UP000198346">
    <property type="component" value="Unassembled WGS sequence"/>
</dbReference>
<dbReference type="EMBL" id="FZQA01000001">
    <property type="protein sequence ID" value="SNT68373.1"/>
    <property type="molecule type" value="Genomic_DNA"/>
</dbReference>
<name>A0A239PLY6_9PROT</name>
<sequence>MMKKLIAAAAVAALTAVSGASAQQDAVSNPRGIVANFDPANVGPILTELGAVWQQRQAPDGRPYIAVSAGGELSFNIIPTACQGPDFTNCVGMNSVVLFAGSGFNHQTVTAFNQRYWFSTAGLAEDGRSAYLSRYEIADYGIARGNVAASILNLVALADIFRDELRTSAQTIAHEGYAEDLSARLLNSRGLAAMAGAAGETPVTRHQGAMEETAELVRVLLRDRDAPRNKIENIGAER</sequence>
<feature type="signal peptide" evidence="1">
    <location>
        <begin position="1"/>
        <end position="22"/>
    </location>
</feature>
<evidence type="ECO:0000313" key="2">
    <source>
        <dbReference type="EMBL" id="SNT68373.1"/>
    </source>
</evidence>
<keyword evidence="3" id="KW-1185">Reference proteome</keyword>
<dbReference type="OrthoDB" id="8478540at2"/>
<gene>
    <name evidence="2" type="ORF">SAMN06297382_0875</name>
</gene>
<evidence type="ECO:0000256" key="1">
    <source>
        <dbReference type="SAM" id="SignalP"/>
    </source>
</evidence>
<feature type="chain" id="PRO_5013167640" evidence="1">
    <location>
        <begin position="23"/>
        <end position="238"/>
    </location>
</feature>
<dbReference type="AlphaFoldDB" id="A0A239PLY6"/>
<evidence type="ECO:0000313" key="3">
    <source>
        <dbReference type="Proteomes" id="UP000198346"/>
    </source>
</evidence>
<dbReference type="RefSeq" id="WP_143265936.1">
    <property type="nucleotide sequence ID" value="NZ_FZQA01000001.1"/>
</dbReference>